<gene>
    <name evidence="1" type="ORF">SAMN05216223_1387</name>
</gene>
<reference evidence="1 2" key="1">
    <citation type="submission" date="2016-10" db="EMBL/GenBank/DDBJ databases">
        <authorList>
            <person name="de Groot N.N."/>
        </authorList>
    </citation>
    <scope>NUCLEOTIDE SEQUENCE [LARGE SCALE GENOMIC DNA]</scope>
    <source>
        <strain evidence="1 2">CGMCC 4.2023</strain>
    </source>
</reference>
<evidence type="ECO:0000313" key="2">
    <source>
        <dbReference type="Proteomes" id="UP000236754"/>
    </source>
</evidence>
<name>A0A1H6EGG3_9ACTN</name>
<evidence type="ECO:0000313" key="1">
    <source>
        <dbReference type="EMBL" id="SEG96076.1"/>
    </source>
</evidence>
<dbReference type="EMBL" id="FNVU01000038">
    <property type="protein sequence ID" value="SEG96076.1"/>
    <property type="molecule type" value="Genomic_DNA"/>
</dbReference>
<dbReference type="Gene3D" id="3.40.190.10">
    <property type="entry name" value="Periplasmic binding protein-like II"/>
    <property type="match status" value="2"/>
</dbReference>
<protein>
    <submittedName>
        <fullName evidence="1">4,5-dihydroxyphthalate decarboxylase</fullName>
    </submittedName>
</protein>
<keyword evidence="2" id="KW-1185">Reference proteome</keyword>
<organism evidence="1 2">
    <name type="scientific">Actinacidiphila yanglinensis</name>
    <dbReference type="NCBI Taxonomy" id="310779"/>
    <lineage>
        <taxon>Bacteria</taxon>
        <taxon>Bacillati</taxon>
        <taxon>Actinomycetota</taxon>
        <taxon>Actinomycetes</taxon>
        <taxon>Kitasatosporales</taxon>
        <taxon>Streptomycetaceae</taxon>
        <taxon>Actinacidiphila</taxon>
    </lineage>
</organism>
<dbReference type="RefSeq" id="WP_200823589.1">
    <property type="nucleotide sequence ID" value="NZ_FNVU01000038.1"/>
</dbReference>
<dbReference type="SUPFAM" id="SSF53850">
    <property type="entry name" value="Periplasmic binding protein-like II"/>
    <property type="match status" value="1"/>
</dbReference>
<accession>A0A1H6EGG3</accession>
<dbReference type="Proteomes" id="UP000236754">
    <property type="component" value="Unassembled WGS sequence"/>
</dbReference>
<dbReference type="AlphaFoldDB" id="A0A1H6EGG3"/>
<proteinExistence type="predicted"/>
<sequence length="297" mass="31344">MTTLSVLLGDYPHTRPLKDGTLPVPGVECRFGQASPLYSAFARMVRNLEYDVCEMALATYFQAREAGVPITLLPVVMIGGTHHRSLTRLPGGPALAPEQLAGRRVGVRSSSQTTGLWVRGLLREDYGVEPSAVTWVTTEEPHVAGYREPDNVLRSGAAKVPDLLRGGEVAAAVLGPRAGGTQGMDLVPVIEDAPAAGQAWIKRHGTIPVNHMVVVRDEVLESAPQAVAALCGALRDAIAATAGARDASPAGRVVAAGWSGPLRAALEIGARYALEQQVVRSAVDLDGIERKVPFLDA</sequence>